<dbReference type="RefSeq" id="WP_149072863.1">
    <property type="nucleotide sequence ID" value="NZ_VTHL01000034.1"/>
</dbReference>
<sequence length="370" mass="42239">MELIDQLTNLASRAQKQLVHIQTEEATKTALVMPFINALGYNVFDPTEVVPEYICDIGTKKGEKIDYAIMRDGKPIILIECKHVGSDLNINHASQLFRYFHVTEARIAVLTNGVHYRLFTDLEQANKMDERPFMEFDLFNFHENDVAEIKKLSKPSFNIDDMLFAAYNLKYMRAFKKYFEEQFNQPSADFINFVSKQIYDGILTPKLKEQFSVLVHRSFHQFLNDKITMRLRSAMVDTSNALLAPELPARAVTEVAPAASATEAVDKEIETTVEETEGFMIVRAILRKLVAVNRVVMRDVQSYCGILLDDNNRKPICRLHFNGSKKYVTLFDVEGGERIDITSLDDLYGLASRIRAAVQRHEKKPAEAGV</sequence>
<dbReference type="GO" id="GO:0009035">
    <property type="term" value="F:type I site-specific deoxyribonuclease activity"/>
    <property type="evidence" value="ECO:0007669"/>
    <property type="project" value="UniProtKB-EC"/>
</dbReference>
<keyword evidence="2" id="KW-0540">Nuclease</keyword>
<accession>A0A5D6USG2</accession>
<reference evidence="2 3" key="1">
    <citation type="submission" date="2019-08" db="EMBL/GenBank/DDBJ databases">
        <authorList>
            <person name="Seo M.-J."/>
        </authorList>
    </citation>
    <scope>NUCLEOTIDE SEQUENCE [LARGE SCALE GENOMIC DNA]</scope>
    <source>
        <strain evidence="2 3">KIGAM108</strain>
    </source>
</reference>
<feature type="domain" description="Restriction endonuclease type I HsdR N-terminal" evidence="1">
    <location>
        <begin position="60"/>
        <end position="126"/>
    </location>
</feature>
<evidence type="ECO:0000313" key="2">
    <source>
        <dbReference type="EMBL" id="TYZ05908.1"/>
    </source>
</evidence>
<name>A0A5D6USG2_9BACT</name>
<comment type="caution">
    <text evidence="2">The sequence shown here is derived from an EMBL/GenBank/DDBJ whole genome shotgun (WGS) entry which is preliminary data.</text>
</comment>
<dbReference type="InterPro" id="IPR007409">
    <property type="entry name" value="Restrct_endonuc_type1_HsdR_N"/>
</dbReference>
<dbReference type="Proteomes" id="UP000322791">
    <property type="component" value="Unassembled WGS sequence"/>
</dbReference>
<dbReference type="AlphaFoldDB" id="A0A5D6USG2"/>
<organism evidence="2 3">
    <name type="scientific">Hymenobacter lutimineralis</name>
    <dbReference type="NCBI Taxonomy" id="2606448"/>
    <lineage>
        <taxon>Bacteria</taxon>
        <taxon>Pseudomonadati</taxon>
        <taxon>Bacteroidota</taxon>
        <taxon>Cytophagia</taxon>
        <taxon>Cytophagales</taxon>
        <taxon>Hymenobacteraceae</taxon>
        <taxon>Hymenobacter</taxon>
    </lineage>
</organism>
<protein>
    <submittedName>
        <fullName evidence="2">Restriction endonuclease</fullName>
    </submittedName>
</protein>
<keyword evidence="2" id="KW-0255">Endonuclease</keyword>
<gene>
    <name evidence="2" type="ORF">FY528_20375</name>
</gene>
<dbReference type="EMBL" id="VTHL01000034">
    <property type="protein sequence ID" value="TYZ05908.1"/>
    <property type="molecule type" value="Genomic_DNA"/>
</dbReference>
<dbReference type="GO" id="GO:0009307">
    <property type="term" value="P:DNA restriction-modification system"/>
    <property type="evidence" value="ECO:0007669"/>
    <property type="project" value="UniProtKB-KW"/>
</dbReference>
<evidence type="ECO:0000259" key="1">
    <source>
        <dbReference type="Pfam" id="PF04313"/>
    </source>
</evidence>
<keyword evidence="2" id="KW-0378">Hydrolase</keyword>
<dbReference type="PIRSF" id="PIRSF035009">
    <property type="entry name" value="UCP035009_HSDR_N"/>
    <property type="match status" value="1"/>
</dbReference>
<evidence type="ECO:0000313" key="3">
    <source>
        <dbReference type="Proteomes" id="UP000322791"/>
    </source>
</evidence>
<dbReference type="GO" id="GO:0003677">
    <property type="term" value="F:DNA binding"/>
    <property type="evidence" value="ECO:0007669"/>
    <property type="project" value="UniProtKB-KW"/>
</dbReference>
<keyword evidence="3" id="KW-1185">Reference proteome</keyword>
<dbReference type="InterPro" id="IPR017035">
    <property type="entry name" value="UCP035009_HsdR_All3000-type"/>
</dbReference>
<dbReference type="GO" id="GO:0005524">
    <property type="term" value="F:ATP binding"/>
    <property type="evidence" value="ECO:0007669"/>
    <property type="project" value="UniProtKB-KW"/>
</dbReference>
<proteinExistence type="predicted"/>
<dbReference type="Pfam" id="PF04313">
    <property type="entry name" value="HSDR_N"/>
    <property type="match status" value="1"/>
</dbReference>